<keyword evidence="9" id="KW-1185">Reference proteome</keyword>
<dbReference type="SUPFAM" id="SSF103647">
    <property type="entry name" value="TSP type-3 repeat"/>
    <property type="match status" value="1"/>
</dbReference>
<dbReference type="Pfam" id="PF18884">
    <property type="entry name" value="TSP3_bac"/>
    <property type="match status" value="11"/>
</dbReference>
<reference evidence="7 9" key="1">
    <citation type="submission" date="2021-03" db="EMBL/GenBank/DDBJ databases">
        <title>Draft genome and methylome analysis of Thiotrix fructosivoruns ATCC 49748.</title>
        <authorList>
            <person name="Fomenkov A."/>
            <person name="Grabovich M.Y."/>
            <person name="Roberts R.J."/>
        </authorList>
    </citation>
    <scope>NUCLEOTIDE SEQUENCE [LARGE SCALE GENOMIC DNA]</scope>
    <source>
        <strain evidence="7 9">ATCC 49748</strain>
    </source>
</reference>
<feature type="compositionally biased region" description="Polar residues" evidence="5">
    <location>
        <begin position="859"/>
        <end position="868"/>
    </location>
</feature>
<feature type="compositionally biased region" description="Basic and acidic residues" evidence="5">
    <location>
        <begin position="664"/>
        <end position="686"/>
    </location>
</feature>
<gene>
    <name evidence="8" type="ORF">J1836_003515</name>
    <name evidence="7" type="ORF">J1836_09310</name>
</gene>
<keyword evidence="3 6" id="KW-0732">Signal</keyword>
<feature type="signal peptide" evidence="6">
    <location>
        <begin position="1"/>
        <end position="26"/>
    </location>
</feature>
<dbReference type="PANTHER" id="PTHR10199:SF119">
    <property type="entry name" value="RE20510P"/>
    <property type="match status" value="1"/>
</dbReference>
<feature type="compositionally biased region" description="Basic and acidic residues" evidence="5">
    <location>
        <begin position="965"/>
        <end position="1006"/>
    </location>
</feature>
<evidence type="ECO:0000256" key="6">
    <source>
        <dbReference type="SAM" id="SignalP"/>
    </source>
</evidence>
<feature type="chain" id="PRO_5032813511" evidence="6">
    <location>
        <begin position="27"/>
        <end position="1397"/>
    </location>
</feature>
<organism evidence="8">
    <name type="scientific">Thiothrix fructosivorans</name>
    <dbReference type="NCBI Taxonomy" id="111770"/>
    <lineage>
        <taxon>Bacteria</taxon>
        <taxon>Pseudomonadati</taxon>
        <taxon>Pseudomonadota</taxon>
        <taxon>Gammaproteobacteria</taxon>
        <taxon>Thiotrichales</taxon>
        <taxon>Thiotrichaceae</taxon>
        <taxon>Thiothrix</taxon>
    </lineage>
</organism>
<feature type="region of interest" description="Disordered" evidence="5">
    <location>
        <begin position="211"/>
        <end position="1126"/>
    </location>
</feature>
<dbReference type="PANTHER" id="PTHR10199">
    <property type="entry name" value="THROMBOSPONDIN"/>
    <property type="match status" value="1"/>
</dbReference>
<accession>A0A8B0SP32</accession>
<evidence type="ECO:0000256" key="4">
    <source>
        <dbReference type="ARBA" id="ARBA00022837"/>
    </source>
</evidence>
<feature type="compositionally biased region" description="Basic and acidic residues" evidence="5">
    <location>
        <begin position="805"/>
        <end position="846"/>
    </location>
</feature>
<reference evidence="8" key="2">
    <citation type="submission" date="2021-04" db="EMBL/GenBank/DDBJ databases">
        <title>Complete Genome and methylome analysis of Thiothrix fructosivorans ATCC 49748.</title>
        <authorList>
            <person name="Fomenkov A."/>
            <person name="Sun L."/>
            <person name="Vincze T."/>
            <person name="Grabovich M.Y."/>
            <person name="Roberts R.J."/>
        </authorList>
    </citation>
    <scope>NUCLEOTIDE SEQUENCE</scope>
    <source>
        <strain evidence="8">ATCC 49748</strain>
    </source>
</reference>
<protein>
    <submittedName>
        <fullName evidence="8">Uncharacterized protein</fullName>
    </submittedName>
</protein>
<feature type="compositionally biased region" description="Basic and acidic residues" evidence="5">
    <location>
        <begin position="507"/>
        <end position="559"/>
    </location>
</feature>
<evidence type="ECO:0000313" key="9">
    <source>
        <dbReference type="Proteomes" id="UP000664466"/>
    </source>
</evidence>
<evidence type="ECO:0000256" key="1">
    <source>
        <dbReference type="ARBA" id="ARBA00004613"/>
    </source>
</evidence>
<feature type="compositionally biased region" description="Basic and acidic residues" evidence="5">
    <location>
        <begin position="429"/>
        <end position="439"/>
    </location>
</feature>
<evidence type="ECO:0000313" key="7">
    <source>
        <dbReference type="EMBL" id="MBO0613122.1"/>
    </source>
</evidence>
<feature type="compositionally biased region" description="Basic and acidic residues" evidence="5">
    <location>
        <begin position="569"/>
        <end position="578"/>
    </location>
</feature>
<evidence type="ECO:0000313" key="8">
    <source>
        <dbReference type="EMBL" id="QTX11437.1"/>
    </source>
</evidence>
<dbReference type="Proteomes" id="UP000664466">
    <property type="component" value="Unassembled WGS sequence"/>
</dbReference>
<evidence type="ECO:0000256" key="2">
    <source>
        <dbReference type="ARBA" id="ARBA00022525"/>
    </source>
</evidence>
<keyword evidence="4" id="KW-0106">Calcium</keyword>
<dbReference type="EMBL" id="JAFMPM010000006">
    <property type="protein sequence ID" value="MBO0613122.1"/>
    <property type="molecule type" value="Genomic_DNA"/>
</dbReference>
<feature type="compositionally biased region" description="Basic and acidic residues" evidence="5">
    <location>
        <begin position="645"/>
        <end position="655"/>
    </location>
</feature>
<evidence type="ECO:0000256" key="3">
    <source>
        <dbReference type="ARBA" id="ARBA00022729"/>
    </source>
</evidence>
<feature type="compositionally biased region" description="Basic and acidic residues" evidence="5">
    <location>
        <begin position="729"/>
        <end position="738"/>
    </location>
</feature>
<feature type="compositionally biased region" description="Basic and acidic residues" evidence="5">
    <location>
        <begin position="1034"/>
        <end position="1054"/>
    </location>
</feature>
<comment type="subcellular location">
    <subcellularLocation>
        <location evidence="1">Secreted</location>
    </subcellularLocation>
</comment>
<feature type="compositionally biased region" description="Basic and acidic residues" evidence="5">
    <location>
        <begin position="889"/>
        <end position="898"/>
    </location>
</feature>
<dbReference type="RefSeq" id="WP_207250851.1">
    <property type="nucleotide sequence ID" value="NZ_JAFMPM010000006.1"/>
</dbReference>
<dbReference type="InterPro" id="IPR028974">
    <property type="entry name" value="TSP_type-3_rpt"/>
</dbReference>
<dbReference type="InterPro" id="IPR059100">
    <property type="entry name" value="TSP3_bac"/>
</dbReference>
<dbReference type="EMBL" id="CP072748">
    <property type="protein sequence ID" value="QTX11437.1"/>
    <property type="molecule type" value="Genomic_DNA"/>
</dbReference>
<name>A0A8B0SP32_9GAMM</name>
<feature type="compositionally biased region" description="Basic and acidic residues" evidence="5">
    <location>
        <begin position="330"/>
        <end position="344"/>
    </location>
</feature>
<dbReference type="Gene3D" id="4.10.1080.10">
    <property type="entry name" value="TSP type-3 repeat"/>
    <property type="match status" value="7"/>
</dbReference>
<keyword evidence="2" id="KW-0964">Secreted</keyword>
<proteinExistence type="predicted"/>
<dbReference type="GO" id="GO:0005509">
    <property type="term" value="F:calcium ion binding"/>
    <property type="evidence" value="ECO:0007669"/>
    <property type="project" value="InterPro"/>
</dbReference>
<sequence length="1397" mass="145670">MDSKKLSKYLGLSASVLLLAGNSAWAAQTLEYSIRWDTKDDRYHVFMKPNATPTPKDMSMTGQFTIRVPHATGADAFSVNDPKITVTNTIWSNDSRVDAPIEDTAVDYLSFSLNMIKSDAFQWKAGVEQEVFNFNNTGKCLGSVALIDNQTDPFNQPLLNGSNNSAGTNPGNQFTNLGWGGSDENNYLANYGTAADCKDSLDSDADGLKDGVEKAIGTNPLNPDSDGDGISDGVEAPLGISPDTDGDGKINALDNDDDGDGVLTKNENYNGGLPTDDDTDGDTIPNYLDTDDDGDGILSKNENNDPNVDGAPTDAKDTDGDGTPDYLDNSDSRPDTDKDGVKDADDIDDDNDGIIDTAEGNGVTDTDGDKIPDSMDTDSDGDGVADSIEGNDANGDGKADVAPLGKDTDKDGLDDAFDPDNGGTPVVKQDLDKDGKPDFQDVDDDGDGILTKNEDLNADGILGNDDTDADGKPNYLDNDDDGDGVLSSAESNDPNKDGSPADALDTDGDKIPDYLDKDNTDGPLGDSDKDGLTNADEVKAGTDPKNPDSDGDGIGDKIEVGPTPATPIDSDKDGKIDALDTDDDNDGVLTKNENYNGGTPADDDSDGDKIPDYLDTDDDGDGKLSAVESNDPNKDGAPTDALDSDGDKIPDYLDKDDTDGPLADPDKDGVTNADEKTLGTDPKNPDSDSDGLLDGVEKTAGTNPLNPDSDGDGIGDKVEVGANPATPIDSDKDGKIDALDTDDDNDGVLTKNENYNAGTPTDDDSDGDKIPDYLDTDDDGDGILSAAESNDPNKDGAPADALDTDGDKIPDYLDKDNTDGPLADPDKDGLTNADEKTLGTDPKVADSDGDGLPDGTEKTLGTNPLSTDTDGDGIGDKVEVGANPATPIDTDKDGKIDALDTDDDNDGVLTKNENYNAGTPTDDDSDGDKIPDYLDTDDDGDGILSAAESNDPNKDGAPTDALDTDGDKIPDYLDKDSTDGPLADPDKDGVTNADEKTLGTDPKNPDSDGDGLLDGVEKKAGTNPLNPDSDGDGIGDKVEVGTDPTKPLDTDGDGKPNAVDADDDGDGILTKNENYNGGTPADDDSDKDGIPDYMDADDDGDGILTKNETPDGNVDGSPTDATDGDMDGTPDYLDTTVSAVKVQVKAMMQGAYNSTSKLMQDDLRSKGLLPLKQPYNIGSIKYAGTEAAAATVFAATGNNAPVDWVMVEIRDATTPATIKARIAGLVQRDGDIMDVNGSTSLMLTGLLPGNYYVSVRHRNHLGVMTSAPVAITANTVPSVDFTKPTTTVYGKDSRISANSGTVSLLWAGNANTDLRAIANGPSNDTGVILGDVLLAKDNLSVSTNYRLAGYQPTDINMDGITIFAGPSNDVNMLLGNVLLHPGNSTFSANYIINQQLP</sequence>
<evidence type="ECO:0000256" key="5">
    <source>
        <dbReference type="SAM" id="MobiDB-lite"/>
    </source>
</evidence>